<dbReference type="SUPFAM" id="SSF52172">
    <property type="entry name" value="CheY-like"/>
    <property type="match status" value="1"/>
</dbReference>
<feature type="DNA-binding region" description="OmpR/PhoB-type" evidence="3">
    <location>
        <begin position="123"/>
        <end position="223"/>
    </location>
</feature>
<dbReference type="PANTHER" id="PTHR48111:SF73">
    <property type="entry name" value="ALKALINE PHOSPHATASE SYNTHESIS TRANSCRIPTIONAL REGULATORY PROTEIN PHOP"/>
    <property type="match status" value="1"/>
</dbReference>
<evidence type="ECO:0000259" key="4">
    <source>
        <dbReference type="PROSITE" id="PS50110"/>
    </source>
</evidence>
<dbReference type="PROSITE" id="PS51755">
    <property type="entry name" value="OMPR_PHOB"/>
    <property type="match status" value="1"/>
</dbReference>
<dbReference type="RefSeq" id="WP_102377524.1">
    <property type="nucleotide sequence ID" value="NZ_AP025564.1"/>
</dbReference>
<dbReference type="Pfam" id="PF00072">
    <property type="entry name" value="Response_reg"/>
    <property type="match status" value="1"/>
</dbReference>
<evidence type="ECO:0000256" key="2">
    <source>
        <dbReference type="PROSITE-ProRule" id="PRU00169"/>
    </source>
</evidence>
<dbReference type="InterPro" id="IPR011006">
    <property type="entry name" value="CheY-like_superfamily"/>
</dbReference>
<evidence type="ECO:0000256" key="1">
    <source>
        <dbReference type="ARBA" id="ARBA00023125"/>
    </source>
</evidence>
<feature type="domain" description="Response regulatory" evidence="4">
    <location>
        <begin position="2"/>
        <end position="116"/>
    </location>
</feature>
<dbReference type="SMART" id="SM00448">
    <property type="entry name" value="REC"/>
    <property type="match status" value="1"/>
</dbReference>
<dbReference type="Gene3D" id="1.10.10.10">
    <property type="entry name" value="Winged helix-like DNA-binding domain superfamily/Winged helix DNA-binding domain"/>
    <property type="match status" value="1"/>
</dbReference>
<keyword evidence="7" id="KW-1185">Reference proteome</keyword>
<dbReference type="EMBL" id="AP025564">
    <property type="protein sequence ID" value="BDE97084.1"/>
    <property type="molecule type" value="Genomic_DNA"/>
</dbReference>
<dbReference type="SUPFAM" id="SSF46894">
    <property type="entry name" value="C-terminal effector domain of the bipartite response regulators"/>
    <property type="match status" value="1"/>
</dbReference>
<dbReference type="InterPro" id="IPR016032">
    <property type="entry name" value="Sig_transdc_resp-reg_C-effctor"/>
</dbReference>
<dbReference type="PROSITE" id="PS50110">
    <property type="entry name" value="RESPONSE_REGULATORY"/>
    <property type="match status" value="1"/>
</dbReference>
<dbReference type="Gene3D" id="3.40.50.2300">
    <property type="match status" value="1"/>
</dbReference>
<dbReference type="InterPro" id="IPR036388">
    <property type="entry name" value="WH-like_DNA-bd_sf"/>
</dbReference>
<evidence type="ECO:0000313" key="7">
    <source>
        <dbReference type="Proteomes" id="UP001320544"/>
    </source>
</evidence>
<evidence type="ECO:0000256" key="3">
    <source>
        <dbReference type="PROSITE-ProRule" id="PRU01091"/>
    </source>
</evidence>
<feature type="modified residue" description="4-aspartylphosphate" evidence="2">
    <location>
        <position position="51"/>
    </location>
</feature>
<dbReference type="PANTHER" id="PTHR48111">
    <property type="entry name" value="REGULATOR OF RPOS"/>
    <property type="match status" value="1"/>
</dbReference>
<dbReference type="Gene3D" id="6.10.250.690">
    <property type="match status" value="1"/>
</dbReference>
<feature type="domain" description="OmpR/PhoB-type" evidence="5">
    <location>
        <begin position="123"/>
        <end position="223"/>
    </location>
</feature>
<sequence length="223" mass="24180">MRILLVEDDAAIVAALSNLLESEGYEVASSSRQDEAVGLLESSSYDLALLDVSLEQGSGFAVCAAAREKAPAMPVMFLTASDDEYSTVAGLDMGAIDYIAKPFRARELLARINAALRRTQGTAAQLVLGDVEIDPVSATVRKRGSEIVLSALEYRLLLLFAQHAGSLVSRERMRNALWDSAGEYVSDNAINVYIKRLRERIEDDPSDPKIIVTVRGLGYKAGN</sequence>
<dbReference type="GO" id="GO:0003677">
    <property type="term" value="F:DNA binding"/>
    <property type="evidence" value="ECO:0007669"/>
    <property type="project" value="UniProtKB-KW"/>
</dbReference>
<dbReference type="InterPro" id="IPR039420">
    <property type="entry name" value="WalR-like"/>
</dbReference>
<dbReference type="Pfam" id="PF00486">
    <property type="entry name" value="Trans_reg_C"/>
    <property type="match status" value="1"/>
</dbReference>
<dbReference type="CDD" id="cd00383">
    <property type="entry name" value="trans_reg_C"/>
    <property type="match status" value="1"/>
</dbReference>
<protein>
    <submittedName>
        <fullName evidence="6">DNA-binding response regulator</fullName>
    </submittedName>
</protein>
<keyword evidence="1 3" id="KW-0238">DNA-binding</keyword>
<name>A0ABN6MGK5_9ACTN</name>
<dbReference type="CDD" id="cd17574">
    <property type="entry name" value="REC_OmpR"/>
    <property type="match status" value="1"/>
</dbReference>
<evidence type="ECO:0000259" key="5">
    <source>
        <dbReference type="PROSITE" id="PS51755"/>
    </source>
</evidence>
<gene>
    <name evidence="6" type="ORF">CE91St30_24170</name>
</gene>
<dbReference type="InterPro" id="IPR001867">
    <property type="entry name" value="OmpR/PhoB-type_DNA-bd"/>
</dbReference>
<dbReference type="SMART" id="SM00862">
    <property type="entry name" value="Trans_reg_C"/>
    <property type="match status" value="1"/>
</dbReference>
<organism evidence="6 7">
    <name type="scientific">Raoultibacter timonensis</name>
    <dbReference type="NCBI Taxonomy" id="1907662"/>
    <lineage>
        <taxon>Bacteria</taxon>
        <taxon>Bacillati</taxon>
        <taxon>Actinomycetota</taxon>
        <taxon>Coriobacteriia</taxon>
        <taxon>Eggerthellales</taxon>
        <taxon>Eggerthellaceae</taxon>
        <taxon>Raoultibacter</taxon>
    </lineage>
</organism>
<keyword evidence="2" id="KW-0597">Phosphoprotein</keyword>
<accession>A0ABN6MGK5</accession>
<proteinExistence type="predicted"/>
<dbReference type="InterPro" id="IPR001789">
    <property type="entry name" value="Sig_transdc_resp-reg_receiver"/>
</dbReference>
<evidence type="ECO:0000313" key="6">
    <source>
        <dbReference type="EMBL" id="BDE97084.1"/>
    </source>
</evidence>
<dbReference type="Proteomes" id="UP001320544">
    <property type="component" value="Chromosome"/>
</dbReference>
<reference evidence="6 7" key="1">
    <citation type="submission" date="2022-01" db="EMBL/GenBank/DDBJ databases">
        <title>Novel bile acid biosynthetic pathways are enriched in the microbiome of centenarians.</title>
        <authorList>
            <person name="Sato Y."/>
            <person name="Atarashi K."/>
            <person name="Plichta R.D."/>
            <person name="Arai Y."/>
            <person name="Sasajima S."/>
            <person name="Kearney M.S."/>
            <person name="Suda W."/>
            <person name="Takeshita K."/>
            <person name="Sasaki T."/>
            <person name="Okamoto S."/>
            <person name="Skelly N.A."/>
            <person name="Okamura Y."/>
            <person name="Vlamakis H."/>
            <person name="Li Y."/>
            <person name="Tanoue T."/>
            <person name="Takei H."/>
            <person name="Nittono H."/>
            <person name="Narushima S."/>
            <person name="Irie J."/>
            <person name="Itoh H."/>
            <person name="Moriya K."/>
            <person name="Sugiura Y."/>
            <person name="Suematsu M."/>
            <person name="Moritoki N."/>
            <person name="Shibata S."/>
            <person name="Littman R.D."/>
            <person name="Fischbach A.M."/>
            <person name="Uwamino Y."/>
            <person name="Inoue T."/>
            <person name="Honda A."/>
            <person name="Hattori M."/>
            <person name="Murai T."/>
            <person name="Xavier J.R."/>
            <person name="Hirose N."/>
            <person name="Honda K."/>
        </authorList>
    </citation>
    <scope>NUCLEOTIDE SEQUENCE [LARGE SCALE GENOMIC DNA]</scope>
    <source>
        <strain evidence="6 7">CE91-St30</strain>
    </source>
</reference>